<name>A0A3B0QUV6_9ZZZZ</name>
<keyword evidence="4 16" id="KW-0378">Hydrolase</keyword>
<evidence type="ECO:0000256" key="3">
    <source>
        <dbReference type="ARBA" id="ARBA00022763"/>
    </source>
</evidence>
<gene>
    <name evidence="16" type="ORF">MNBD_DELTA01-711</name>
</gene>
<dbReference type="SUPFAM" id="SSF52540">
    <property type="entry name" value="P-loop containing nucleoside triphosphate hydrolases"/>
    <property type="match status" value="1"/>
</dbReference>
<dbReference type="Gene3D" id="3.90.320.10">
    <property type="match status" value="1"/>
</dbReference>
<evidence type="ECO:0000256" key="5">
    <source>
        <dbReference type="ARBA" id="ARBA00022806"/>
    </source>
</evidence>
<keyword evidence="2" id="KW-0547">Nucleotide-binding</keyword>
<evidence type="ECO:0000313" key="16">
    <source>
        <dbReference type="EMBL" id="VAV84071.1"/>
    </source>
</evidence>
<dbReference type="InterPro" id="IPR011604">
    <property type="entry name" value="PDDEXK-like_dom_sf"/>
</dbReference>
<dbReference type="PROSITE" id="PS51198">
    <property type="entry name" value="UVRD_HELICASE_ATP_BIND"/>
    <property type="match status" value="1"/>
</dbReference>
<dbReference type="InterPro" id="IPR014016">
    <property type="entry name" value="UvrD-like_ATP-bd"/>
</dbReference>
<dbReference type="Pfam" id="PF00580">
    <property type="entry name" value="UvrD-helicase"/>
    <property type="match status" value="2"/>
</dbReference>
<evidence type="ECO:0000256" key="4">
    <source>
        <dbReference type="ARBA" id="ARBA00022801"/>
    </source>
</evidence>
<accession>A0A3B0QUV6</accession>
<keyword evidence="6" id="KW-0269">Exonuclease</keyword>
<keyword evidence="8" id="KW-0238">DNA-binding</keyword>
<keyword evidence="5 16" id="KW-0347">Helicase</keyword>
<keyword evidence="3" id="KW-0227">DNA damage</keyword>
<dbReference type="PROSITE" id="PS51217">
    <property type="entry name" value="UVRD_HELICASE_CTER"/>
    <property type="match status" value="1"/>
</dbReference>
<dbReference type="InterPro" id="IPR000212">
    <property type="entry name" value="DNA_helicase_UvrD/REP"/>
</dbReference>
<comment type="catalytic activity">
    <reaction evidence="11">
        <text>Couples ATP hydrolysis with the unwinding of duplex DNA by translocating in the 3'-5' direction.</text>
        <dbReference type="EC" id="5.6.2.4"/>
    </reaction>
</comment>
<proteinExistence type="predicted"/>
<evidence type="ECO:0000256" key="12">
    <source>
        <dbReference type="ARBA" id="ARBA00034808"/>
    </source>
</evidence>
<evidence type="ECO:0000256" key="6">
    <source>
        <dbReference type="ARBA" id="ARBA00022839"/>
    </source>
</evidence>
<evidence type="ECO:0000259" key="15">
    <source>
        <dbReference type="PROSITE" id="PS51217"/>
    </source>
</evidence>
<dbReference type="GO" id="GO:0043138">
    <property type="term" value="F:3'-5' DNA helicase activity"/>
    <property type="evidence" value="ECO:0007669"/>
    <property type="project" value="UniProtKB-EC"/>
</dbReference>
<dbReference type="GO" id="GO:0003677">
    <property type="term" value="F:DNA binding"/>
    <property type="evidence" value="ECO:0007669"/>
    <property type="project" value="UniProtKB-KW"/>
</dbReference>
<evidence type="ECO:0000256" key="11">
    <source>
        <dbReference type="ARBA" id="ARBA00034617"/>
    </source>
</evidence>
<organism evidence="16">
    <name type="scientific">hydrothermal vent metagenome</name>
    <dbReference type="NCBI Taxonomy" id="652676"/>
    <lineage>
        <taxon>unclassified sequences</taxon>
        <taxon>metagenomes</taxon>
        <taxon>ecological metagenomes</taxon>
    </lineage>
</organism>
<keyword evidence="7" id="KW-0067">ATP-binding</keyword>
<dbReference type="GO" id="GO:0000725">
    <property type="term" value="P:recombinational repair"/>
    <property type="evidence" value="ECO:0007669"/>
    <property type="project" value="TreeGrafter"/>
</dbReference>
<evidence type="ECO:0000256" key="2">
    <source>
        <dbReference type="ARBA" id="ARBA00022741"/>
    </source>
</evidence>
<dbReference type="InterPro" id="IPR027417">
    <property type="entry name" value="P-loop_NTPase"/>
</dbReference>
<dbReference type="GO" id="GO:0033202">
    <property type="term" value="C:DNA helicase complex"/>
    <property type="evidence" value="ECO:0007669"/>
    <property type="project" value="TreeGrafter"/>
</dbReference>
<evidence type="ECO:0000256" key="8">
    <source>
        <dbReference type="ARBA" id="ARBA00023125"/>
    </source>
</evidence>
<dbReference type="AlphaFoldDB" id="A0A3B0QUV6"/>
<evidence type="ECO:0000259" key="14">
    <source>
        <dbReference type="PROSITE" id="PS51198"/>
    </source>
</evidence>
<dbReference type="InterPro" id="IPR038726">
    <property type="entry name" value="PDDEXK_AddAB-type"/>
</dbReference>
<keyword evidence="1" id="KW-0540">Nuclease</keyword>
<evidence type="ECO:0000256" key="9">
    <source>
        <dbReference type="ARBA" id="ARBA00023204"/>
    </source>
</evidence>
<dbReference type="EMBL" id="UOEA01000060">
    <property type="protein sequence ID" value="VAV84071.1"/>
    <property type="molecule type" value="Genomic_DNA"/>
</dbReference>
<dbReference type="Pfam" id="PF13361">
    <property type="entry name" value="UvrD_C"/>
    <property type="match status" value="2"/>
</dbReference>
<dbReference type="EC" id="5.6.2.4" evidence="12"/>
<dbReference type="GO" id="GO:0005524">
    <property type="term" value="F:ATP binding"/>
    <property type="evidence" value="ECO:0007669"/>
    <property type="project" value="UniProtKB-KW"/>
</dbReference>
<protein>
    <recommendedName>
        <fullName evidence="12">DNA 3'-5' helicase</fullName>
        <ecNumber evidence="12">5.6.2.4</ecNumber>
    </recommendedName>
</protein>
<dbReference type="GO" id="GO:0005829">
    <property type="term" value="C:cytosol"/>
    <property type="evidence" value="ECO:0007669"/>
    <property type="project" value="TreeGrafter"/>
</dbReference>
<evidence type="ECO:0000256" key="7">
    <source>
        <dbReference type="ARBA" id="ARBA00022840"/>
    </source>
</evidence>
<evidence type="ECO:0000256" key="10">
    <source>
        <dbReference type="ARBA" id="ARBA00023235"/>
    </source>
</evidence>
<feature type="domain" description="UvrD-like helicase ATP-binding" evidence="14">
    <location>
        <begin position="6"/>
        <end position="498"/>
    </location>
</feature>
<dbReference type="InterPro" id="IPR014017">
    <property type="entry name" value="DNA_helicase_UvrD-like_C"/>
</dbReference>
<comment type="catalytic activity">
    <reaction evidence="13">
        <text>ATP + H2O = ADP + phosphate + H(+)</text>
        <dbReference type="Rhea" id="RHEA:13065"/>
        <dbReference type="ChEBI" id="CHEBI:15377"/>
        <dbReference type="ChEBI" id="CHEBI:15378"/>
        <dbReference type="ChEBI" id="CHEBI:30616"/>
        <dbReference type="ChEBI" id="CHEBI:43474"/>
        <dbReference type="ChEBI" id="CHEBI:456216"/>
        <dbReference type="EC" id="5.6.2.4"/>
    </reaction>
</comment>
<dbReference type="GO" id="GO:0016887">
    <property type="term" value="F:ATP hydrolysis activity"/>
    <property type="evidence" value="ECO:0007669"/>
    <property type="project" value="RHEA"/>
</dbReference>
<dbReference type="GO" id="GO:0004527">
    <property type="term" value="F:exonuclease activity"/>
    <property type="evidence" value="ECO:0007669"/>
    <property type="project" value="UniProtKB-KW"/>
</dbReference>
<evidence type="ECO:0000256" key="13">
    <source>
        <dbReference type="ARBA" id="ARBA00048988"/>
    </source>
</evidence>
<feature type="domain" description="UvrD-like helicase C-terminal" evidence="15">
    <location>
        <begin position="499"/>
        <end position="772"/>
    </location>
</feature>
<evidence type="ECO:0000256" key="1">
    <source>
        <dbReference type="ARBA" id="ARBA00022722"/>
    </source>
</evidence>
<keyword evidence="10" id="KW-0413">Isomerase</keyword>
<sequence length="1119" mass="123861">MNETVLIPDLKERESAINPGGSFIVQAPAGSGKTTLLIQRYLVLLATVDKPEEILAITFTRKAAGEMRERIVEAMEMARSGAASADSGEAKTIELAQKVLERDRAMGWRLLENTSRLKVLTIDSFCASITRQMPLLSGLGRQLSVSDSPDELYAEAARRTLSLIDKDGRNADALRLVLTHMDNSVGELSRKLIDMLRGRDQWLRHVQSGMDDKELRTLLEDGIRNLVEERLRSVSSIFPEDLVGGVLDSARSAAKVLRETDPVNNITILEGIKAMPSAAAEDLGLWKGLANLLLTGKGEWRKAGGVNKKIGFPPGRNGNEAELSKQAFQGLLEELEGLDSVAEALHGISKLPAPAYSDGEWRVLSALTRLLPVAVARLREVFAERETVDFSMVSMAAIDALGPDDEPTDLMLAFDNRLRHILVDEYQDTSWTQAALLRSLTRGWEQGDERTLFIVGDPMQSIYRFRDADVGIFLEAKQSGMANICLTPLQLKANFRSRPAIVDWVNKVFSEAFPVEEDPITGAVRYSESHGVKPGAAGAGVELRIYSRRDDEREAEDVIEVLKGLPTDESKVVLVRSRVHLTGIIEALKVAGIDYRGEQLEPLKGRVVIKELTALLRALLHSCDRVAWLALLRARFCGLSLRDIHGLIGLDQRRILWSVLNDDGRISKLSGEGQIRVATFRDKMAKAMTLRGRVPMRGLLEGLWIALGGPACYASDDDMQDAETFFELVSESRIDDSSSLKWLEERINKLFASSSGEGENPVVLMTIHKAKGLEFDHVILPGLGKRSGRSERKIMQWLERGRDLLLAPIEEISEKGKGGLIYNCITDINKRKEEYEQLRLFYVAATRAREKLYIFGDLNEGAEAVLGSFLSLIDPELCEGNIIEPSEPSCDVGGPEIGADVAAGTAMHLKRLPAGWEPPQARAAVRTGMREEDGEGAPARPVFDWAGEEARHLGTVIHRYLCKIVKDGTGSWNEDRLNKENQHMQTMFREMGFAGQDALALTEKGMGIIGKALASKQGRWVLEAHAEGSAEMAITAVIDGRIRRTVIDRSFVDGENIRWIVDYKTGSHEGGNIDAFLADEKARYAPQLDGYEQALRAAGEQREIRKALYYLAIDGWVEW</sequence>
<dbReference type="Gene3D" id="3.40.50.300">
    <property type="entry name" value="P-loop containing nucleotide triphosphate hydrolases"/>
    <property type="match status" value="4"/>
</dbReference>
<dbReference type="PANTHER" id="PTHR11070">
    <property type="entry name" value="UVRD / RECB / PCRA DNA HELICASE FAMILY MEMBER"/>
    <property type="match status" value="1"/>
</dbReference>
<dbReference type="PANTHER" id="PTHR11070:SF2">
    <property type="entry name" value="ATP-DEPENDENT DNA HELICASE SRS2"/>
    <property type="match status" value="1"/>
</dbReference>
<reference evidence="16" key="1">
    <citation type="submission" date="2018-06" db="EMBL/GenBank/DDBJ databases">
        <authorList>
            <person name="Zhirakovskaya E."/>
        </authorList>
    </citation>
    <scope>NUCLEOTIDE SEQUENCE</scope>
</reference>
<keyword evidence="9" id="KW-0234">DNA repair</keyword>
<dbReference type="Pfam" id="PF12705">
    <property type="entry name" value="PDDEXK_1"/>
    <property type="match status" value="1"/>
</dbReference>